<dbReference type="OrthoDB" id="9794206at2"/>
<gene>
    <name evidence="1" type="ORF">Pan14r_04170</name>
</gene>
<accession>A0A5C5Y1I8</accession>
<sequence length="473" mass="53587">MLLCREPEIDYFRNGTKSRTAGVVSGKHHHTSQSAIPHRPPNDIDFGQPTMKPRLLFLADNVERARFFVRVHRACQESGIDVRFLAYRKSSHGLLRSHGAPVELLSWRRSERSNTAPDRLDQCAAESLEYLRGDVTLESLRRLAGPVCAAIESQLHRMNPTHLFLWNGSQFVERLAAAVCPPSVATRYMEIGNIPGKLFIDDSGVNAASSIRRNPDRLRLYTDCEAAEYESWKSAYWDRKLGVGVPQAKSAIRMQWERPRDWINAIAGRGIYPIQPNAMFGRFSDKWHRLRKAKPSSAADDTMSKLKDLPSTFRFLPLQVSCDTQLLLHSDVNNQAAIERAAEQSNHDGLALVIKPHPAETNRSAIQAVDRQITRLRSRRLKVYQTREDTAGLIQRACHVCTINSTVGLEALIAGKPVSVYGRAFFESFIDRPDLLRRYLTRFLADADYFADQSITPMGLERMIDPWPQRQAA</sequence>
<proteinExistence type="predicted"/>
<reference evidence="1 2" key="1">
    <citation type="submission" date="2019-02" db="EMBL/GenBank/DDBJ databases">
        <title>Deep-cultivation of Planctomycetes and their phenomic and genomic characterization uncovers novel biology.</title>
        <authorList>
            <person name="Wiegand S."/>
            <person name="Jogler M."/>
            <person name="Boedeker C."/>
            <person name="Pinto D."/>
            <person name="Vollmers J."/>
            <person name="Rivas-Marin E."/>
            <person name="Kohn T."/>
            <person name="Peeters S.H."/>
            <person name="Heuer A."/>
            <person name="Rast P."/>
            <person name="Oberbeckmann S."/>
            <person name="Bunk B."/>
            <person name="Jeske O."/>
            <person name="Meyerdierks A."/>
            <person name="Storesund J.E."/>
            <person name="Kallscheuer N."/>
            <person name="Luecker S."/>
            <person name="Lage O.M."/>
            <person name="Pohl T."/>
            <person name="Merkel B.J."/>
            <person name="Hornburger P."/>
            <person name="Mueller R.-W."/>
            <person name="Bruemmer F."/>
            <person name="Labrenz M."/>
            <person name="Spormann A.M."/>
            <person name="Op Den Camp H."/>
            <person name="Overmann J."/>
            <person name="Amann R."/>
            <person name="Jetten M.S.M."/>
            <person name="Mascher T."/>
            <person name="Medema M.H."/>
            <person name="Devos D.P."/>
            <person name="Kaster A.-K."/>
            <person name="Ovreas L."/>
            <person name="Rohde M."/>
            <person name="Galperin M.Y."/>
            <person name="Jogler C."/>
        </authorList>
    </citation>
    <scope>NUCLEOTIDE SEQUENCE [LARGE SCALE GENOMIC DNA]</scope>
    <source>
        <strain evidence="1 2">Pan14r</strain>
    </source>
</reference>
<dbReference type="AlphaFoldDB" id="A0A5C5Y1I8"/>
<organism evidence="1 2">
    <name type="scientific">Crateriforma conspicua</name>
    <dbReference type="NCBI Taxonomy" id="2527996"/>
    <lineage>
        <taxon>Bacteria</taxon>
        <taxon>Pseudomonadati</taxon>
        <taxon>Planctomycetota</taxon>
        <taxon>Planctomycetia</taxon>
        <taxon>Planctomycetales</taxon>
        <taxon>Planctomycetaceae</taxon>
        <taxon>Crateriforma</taxon>
    </lineage>
</organism>
<protein>
    <submittedName>
        <fullName evidence="1">Capsule polysaccharide biosynthesis protein</fullName>
    </submittedName>
</protein>
<comment type="caution">
    <text evidence="1">The sequence shown here is derived from an EMBL/GenBank/DDBJ whole genome shotgun (WGS) entry which is preliminary data.</text>
</comment>
<dbReference type="Pfam" id="PF05159">
    <property type="entry name" value="Capsule_synth"/>
    <property type="match status" value="1"/>
</dbReference>
<dbReference type="GO" id="GO:0000271">
    <property type="term" value="P:polysaccharide biosynthetic process"/>
    <property type="evidence" value="ECO:0007669"/>
    <property type="project" value="InterPro"/>
</dbReference>
<dbReference type="GO" id="GO:0015774">
    <property type="term" value="P:polysaccharide transport"/>
    <property type="evidence" value="ECO:0007669"/>
    <property type="project" value="InterPro"/>
</dbReference>
<evidence type="ECO:0000313" key="1">
    <source>
        <dbReference type="EMBL" id="TWT68175.1"/>
    </source>
</evidence>
<evidence type="ECO:0000313" key="2">
    <source>
        <dbReference type="Proteomes" id="UP000317238"/>
    </source>
</evidence>
<dbReference type="Proteomes" id="UP000317238">
    <property type="component" value="Unassembled WGS sequence"/>
</dbReference>
<dbReference type="EMBL" id="SJPL01000001">
    <property type="protein sequence ID" value="TWT68175.1"/>
    <property type="molecule type" value="Genomic_DNA"/>
</dbReference>
<dbReference type="InterPro" id="IPR007833">
    <property type="entry name" value="Capsule_polysaccharide_synth"/>
</dbReference>
<name>A0A5C5Y1I8_9PLAN</name>
<keyword evidence="2" id="KW-1185">Reference proteome</keyword>